<dbReference type="Proteomes" id="UP001589647">
    <property type="component" value="Unassembled WGS sequence"/>
</dbReference>
<name>A0ABV5IX79_9ACTN</name>
<gene>
    <name evidence="1" type="ORF">ACFFV7_48900</name>
</gene>
<organism evidence="1 2">
    <name type="scientific">Nonomuraea spiralis</name>
    <dbReference type="NCBI Taxonomy" id="46182"/>
    <lineage>
        <taxon>Bacteria</taxon>
        <taxon>Bacillati</taxon>
        <taxon>Actinomycetota</taxon>
        <taxon>Actinomycetes</taxon>
        <taxon>Streptosporangiales</taxon>
        <taxon>Streptosporangiaceae</taxon>
        <taxon>Nonomuraea</taxon>
    </lineage>
</organism>
<accession>A0ABV5IX79</accession>
<reference evidence="1 2" key="1">
    <citation type="submission" date="2024-09" db="EMBL/GenBank/DDBJ databases">
        <authorList>
            <person name="Sun Q."/>
            <person name="Mori K."/>
        </authorList>
    </citation>
    <scope>NUCLEOTIDE SEQUENCE [LARGE SCALE GENOMIC DNA]</scope>
    <source>
        <strain evidence="1 2">CCM 3426</strain>
    </source>
</reference>
<comment type="caution">
    <text evidence="1">The sequence shown here is derived from an EMBL/GenBank/DDBJ whole genome shotgun (WGS) entry which is preliminary data.</text>
</comment>
<dbReference type="EMBL" id="JBHMEI010000095">
    <property type="protein sequence ID" value="MFB9209177.1"/>
    <property type="molecule type" value="Genomic_DNA"/>
</dbReference>
<keyword evidence="2" id="KW-1185">Reference proteome</keyword>
<dbReference type="RefSeq" id="WP_189651886.1">
    <property type="nucleotide sequence ID" value="NZ_BMRC01000022.1"/>
</dbReference>
<proteinExistence type="predicted"/>
<sequence>MMINPSAQIQNALLLLEEPETSEHAVFSGNTGFPLATYNIAIPPRSR</sequence>
<protein>
    <submittedName>
        <fullName evidence="1">Uncharacterized protein</fullName>
    </submittedName>
</protein>
<evidence type="ECO:0000313" key="1">
    <source>
        <dbReference type="EMBL" id="MFB9209177.1"/>
    </source>
</evidence>
<evidence type="ECO:0000313" key="2">
    <source>
        <dbReference type="Proteomes" id="UP001589647"/>
    </source>
</evidence>